<dbReference type="Pfam" id="PF00004">
    <property type="entry name" value="AAA"/>
    <property type="match status" value="1"/>
</dbReference>
<dbReference type="InterPro" id="IPR054289">
    <property type="entry name" value="DUF7025"/>
</dbReference>
<sequence length="1029" mass="116738">MPPEVVQVIPRAETPVPTGDNAKIGKTDCDSERITAPEPGTEVISKPEQARQPQNVTVEDLFSAASGYLKVVSNISAPEDVGTEEYETGRSAVNYRNPPLFKEIFDNEKQQDTLRLRSHQAFLHHTLADYRIEELEKELKKLKNIVHGREEDWEPPRWKFPVYRHEKDTFTADRFRANLQTVLLPTKQQAALEVLITEHVDFSSVPKLGTGTDVHSDDPKPERQQRAERVRIRSRVLLYHLDKVIGGHLTNLGGANRVEDKMVYSPLVFLRPFKYFVKSFGEIKQSLAALRAQAETEMSEEIGSSRHDKWKKKNPSSFDNKTFDDKDLEKDLALLVDFLEGDLQPTMQLCKQIVDGTATTIEYGDLWHLFERDDVVVTSKDQHHAFRVVSIAGGREPLIWTTRLAGDEKPVRVHGFVVDCISMGTNGSSYLPKLHKITIKKFYGRQPVTDLPVYPLKFDPNATVLRAKFLAGGRRFLDITRNTFCHKMVTGKTLDEPSHELESRAIIDMTLATAMKPEWRLKPSISTDDFTKPDKRETINSQAQWCIHSGEGCCGGDVIHKDLEIDEMKAQSFNKKEAQSFGPLREEDLSDEDLMLMHHYVYAFVLRSRQWVTVLTEDLHDVVFENSFDDLVLPDSHGATVRALVETHENSRASPRSSSSQPTMNIGSALDIVKGKGAGLIILLHGPPGVGKTSTAECVADDTKRPLFPITCGDIGETAAEVERNLQYNFRLADKWGCVLLLDEADVFLAKRTRNDLRHNAVTSVFLRSLEYYAGILFLTTNRVGAIDPAFKSRIQMSLFYSKLDLRVTKELYRKFIKRAKAEQDRTGNHAFEIRKAEILKFAKDHFKELTRKNRDTWNGRQIRNAFQTAIALTEHQGKTSKPGDALPVLGEMQFRMVASGFEKFDEYLIQTLGFTEAAAAKREGMRDDAFSTALAYQPMETPRHAYARQAVPRYHPSLSDDSDSEPDSDEDEDEDEDEDDDDKKKKRGKGAALKRADTGLAATPAAESANFKQYQEYQEWLKWKEQNR</sequence>
<keyword evidence="5" id="KW-1185">Reference proteome</keyword>
<feature type="domain" description="AAA+ ATPase" evidence="3">
    <location>
        <begin position="678"/>
        <end position="805"/>
    </location>
</feature>
<evidence type="ECO:0000256" key="1">
    <source>
        <dbReference type="SAM" id="Coils"/>
    </source>
</evidence>
<feature type="compositionally biased region" description="Acidic residues" evidence="2">
    <location>
        <begin position="961"/>
        <end position="982"/>
    </location>
</feature>
<dbReference type="InterPro" id="IPR003959">
    <property type="entry name" value="ATPase_AAA_core"/>
</dbReference>
<dbReference type="EMBL" id="WIGM01000879">
    <property type="protein sequence ID" value="KAF6809747.1"/>
    <property type="molecule type" value="Genomic_DNA"/>
</dbReference>
<name>A0A8H6MUS5_9PEZI</name>
<dbReference type="InterPro" id="IPR056599">
    <property type="entry name" value="AAA_lid_fung"/>
</dbReference>
<dbReference type="SMART" id="SM00382">
    <property type="entry name" value="AAA"/>
    <property type="match status" value="1"/>
</dbReference>
<evidence type="ECO:0000256" key="2">
    <source>
        <dbReference type="SAM" id="MobiDB-lite"/>
    </source>
</evidence>
<dbReference type="GO" id="GO:0016887">
    <property type="term" value="F:ATP hydrolysis activity"/>
    <property type="evidence" value="ECO:0007669"/>
    <property type="project" value="InterPro"/>
</dbReference>
<evidence type="ECO:0000259" key="3">
    <source>
        <dbReference type="SMART" id="SM00382"/>
    </source>
</evidence>
<dbReference type="InterPro" id="IPR003593">
    <property type="entry name" value="AAA+_ATPase"/>
</dbReference>
<dbReference type="Proteomes" id="UP000639643">
    <property type="component" value="Unassembled WGS sequence"/>
</dbReference>
<dbReference type="Pfam" id="PF22942">
    <property type="entry name" value="DUF7025"/>
    <property type="match status" value="1"/>
</dbReference>
<dbReference type="PANTHER" id="PTHR46411:SF2">
    <property type="entry name" value="AAA+ ATPASE DOMAIN-CONTAINING PROTEIN"/>
    <property type="match status" value="1"/>
</dbReference>
<gene>
    <name evidence="4" type="ORF">CMUS01_13616</name>
</gene>
<accession>A0A8H6MUS5</accession>
<feature type="compositionally biased region" description="Basic and acidic residues" evidence="2">
    <location>
        <begin position="214"/>
        <end position="227"/>
    </location>
</feature>
<dbReference type="PANTHER" id="PTHR46411">
    <property type="entry name" value="FAMILY ATPASE, PUTATIVE-RELATED"/>
    <property type="match status" value="1"/>
</dbReference>
<dbReference type="GO" id="GO:0005524">
    <property type="term" value="F:ATP binding"/>
    <property type="evidence" value="ECO:0007669"/>
    <property type="project" value="InterPro"/>
</dbReference>
<reference evidence="4" key="1">
    <citation type="journal article" date="2020" name="Phytopathology">
        <title>Genome Sequence Resources of Colletotrichum truncatum, C. plurivorum, C. musicola, and C. sojae: Four Species Pathogenic to Soybean (Glycine max).</title>
        <authorList>
            <person name="Rogerio F."/>
            <person name="Boufleur T.R."/>
            <person name="Ciampi-Guillardi M."/>
            <person name="Sukno S.A."/>
            <person name="Thon M.R."/>
            <person name="Massola Junior N.S."/>
            <person name="Baroncelli R."/>
        </authorList>
    </citation>
    <scope>NUCLEOTIDE SEQUENCE</scope>
    <source>
        <strain evidence="4">LFN0074</strain>
    </source>
</reference>
<dbReference type="OrthoDB" id="10042665at2759"/>
<evidence type="ECO:0000313" key="5">
    <source>
        <dbReference type="Proteomes" id="UP000639643"/>
    </source>
</evidence>
<evidence type="ECO:0000313" key="4">
    <source>
        <dbReference type="EMBL" id="KAF6809747.1"/>
    </source>
</evidence>
<keyword evidence="1" id="KW-0175">Coiled coil</keyword>
<dbReference type="Pfam" id="PF23232">
    <property type="entry name" value="AAA_lid_13"/>
    <property type="match status" value="1"/>
</dbReference>
<organism evidence="4 5">
    <name type="scientific">Colletotrichum musicola</name>
    <dbReference type="NCBI Taxonomy" id="2175873"/>
    <lineage>
        <taxon>Eukaryota</taxon>
        <taxon>Fungi</taxon>
        <taxon>Dikarya</taxon>
        <taxon>Ascomycota</taxon>
        <taxon>Pezizomycotina</taxon>
        <taxon>Sordariomycetes</taxon>
        <taxon>Hypocreomycetidae</taxon>
        <taxon>Glomerellales</taxon>
        <taxon>Glomerellaceae</taxon>
        <taxon>Colletotrichum</taxon>
        <taxon>Colletotrichum orchidearum species complex</taxon>
    </lineage>
</organism>
<dbReference type="InterPro" id="IPR027417">
    <property type="entry name" value="P-loop_NTPase"/>
</dbReference>
<proteinExistence type="predicted"/>
<dbReference type="CDD" id="cd19481">
    <property type="entry name" value="RecA-like_protease"/>
    <property type="match status" value="1"/>
</dbReference>
<dbReference type="SUPFAM" id="SSF52540">
    <property type="entry name" value="P-loop containing nucleoside triphosphate hydrolases"/>
    <property type="match status" value="1"/>
</dbReference>
<feature type="coiled-coil region" evidence="1">
    <location>
        <begin position="125"/>
        <end position="152"/>
    </location>
</feature>
<feature type="compositionally biased region" description="Basic and acidic residues" evidence="2">
    <location>
        <begin position="23"/>
        <end position="35"/>
    </location>
</feature>
<protein>
    <submittedName>
        <fullName evidence="4">AAA family ATPase</fullName>
    </submittedName>
</protein>
<dbReference type="Gene3D" id="3.40.50.300">
    <property type="entry name" value="P-loop containing nucleotide triphosphate hydrolases"/>
    <property type="match status" value="1"/>
</dbReference>
<dbReference type="AlphaFoldDB" id="A0A8H6MUS5"/>
<feature type="region of interest" description="Disordered" evidence="2">
    <location>
        <begin position="207"/>
        <end position="227"/>
    </location>
</feature>
<feature type="region of interest" description="Disordered" evidence="2">
    <location>
        <begin position="10"/>
        <end position="50"/>
    </location>
</feature>
<comment type="caution">
    <text evidence="4">The sequence shown here is derived from an EMBL/GenBank/DDBJ whole genome shotgun (WGS) entry which is preliminary data.</text>
</comment>
<feature type="region of interest" description="Disordered" evidence="2">
    <location>
        <begin position="955"/>
        <end position="1012"/>
    </location>
</feature>